<evidence type="ECO:0000313" key="9">
    <source>
        <dbReference type="Proteomes" id="UP000294257"/>
    </source>
</evidence>
<reference evidence="8 9" key="1">
    <citation type="submission" date="2019-02" db="EMBL/GenBank/DDBJ databases">
        <title>Genomic Encyclopedia of Type Strains, Phase IV (KMG-IV): sequencing the most valuable type-strain genomes for metagenomic binning, comparative biology and taxonomic classification.</title>
        <authorList>
            <person name="Goeker M."/>
        </authorList>
    </citation>
    <scope>NUCLEOTIDE SEQUENCE [LARGE SCALE GENOMIC DNA]</scope>
    <source>
        <strain evidence="8 9">DSM 101727</strain>
    </source>
</reference>
<dbReference type="GO" id="GO:0050661">
    <property type="term" value="F:NADP binding"/>
    <property type="evidence" value="ECO:0007669"/>
    <property type="project" value="InterPro"/>
</dbReference>
<dbReference type="Pfam" id="PF13450">
    <property type="entry name" value="NAD_binding_8"/>
    <property type="match status" value="1"/>
</dbReference>
<keyword evidence="4" id="KW-0274">FAD</keyword>
<organism evidence="8 9">
    <name type="scientific">Herbihabitans rhizosphaerae</name>
    <dbReference type="NCBI Taxonomy" id="1872711"/>
    <lineage>
        <taxon>Bacteria</taxon>
        <taxon>Bacillati</taxon>
        <taxon>Actinomycetota</taxon>
        <taxon>Actinomycetes</taxon>
        <taxon>Pseudonocardiales</taxon>
        <taxon>Pseudonocardiaceae</taxon>
        <taxon>Herbihabitans</taxon>
    </lineage>
</organism>
<proteinExistence type="inferred from homology"/>
<dbReference type="Gene3D" id="3.50.50.60">
    <property type="entry name" value="FAD/NAD(P)-binding domain"/>
    <property type="match status" value="2"/>
</dbReference>
<dbReference type="PANTHER" id="PTHR43872:SF1">
    <property type="entry name" value="MONOOXYGENASE, PUTATIVE (AFU_ORTHOLOGUE AFUA_8G02570)-RELATED"/>
    <property type="match status" value="1"/>
</dbReference>
<dbReference type="Proteomes" id="UP000294257">
    <property type="component" value="Unassembled WGS sequence"/>
</dbReference>
<keyword evidence="9" id="KW-1185">Reference proteome</keyword>
<evidence type="ECO:0000313" key="8">
    <source>
        <dbReference type="EMBL" id="RZS43110.1"/>
    </source>
</evidence>
<dbReference type="Pfam" id="PF00743">
    <property type="entry name" value="FMO-like"/>
    <property type="match status" value="1"/>
</dbReference>
<dbReference type="PANTHER" id="PTHR43872">
    <property type="entry name" value="MONOOXYGENASE, PUTATIVE (AFU_ORTHOLOGUE AFUA_8G02570)-RELATED"/>
    <property type="match status" value="1"/>
</dbReference>
<dbReference type="InterPro" id="IPR036188">
    <property type="entry name" value="FAD/NAD-bd_sf"/>
</dbReference>
<comment type="cofactor">
    <cofactor evidence="1">
        <name>FAD</name>
        <dbReference type="ChEBI" id="CHEBI:57692"/>
    </cofactor>
</comment>
<dbReference type="InterPro" id="IPR051820">
    <property type="entry name" value="FAD-binding_MO"/>
</dbReference>
<evidence type="ECO:0000256" key="7">
    <source>
        <dbReference type="ARBA" id="ARBA00023033"/>
    </source>
</evidence>
<dbReference type="GO" id="GO:0050660">
    <property type="term" value="F:flavin adenine dinucleotide binding"/>
    <property type="evidence" value="ECO:0007669"/>
    <property type="project" value="InterPro"/>
</dbReference>
<comment type="caution">
    <text evidence="8">The sequence shown here is derived from an EMBL/GenBank/DDBJ whole genome shotgun (WGS) entry which is preliminary data.</text>
</comment>
<evidence type="ECO:0000256" key="1">
    <source>
        <dbReference type="ARBA" id="ARBA00001974"/>
    </source>
</evidence>
<keyword evidence="6" id="KW-0560">Oxidoreductase</keyword>
<comment type="similarity">
    <text evidence="2">Belongs to the FAD-binding monooxygenase family.</text>
</comment>
<sequence length="485" mass="54131">MTEHLDVLIVGAGLSGIGAARHLQSEFPKRSYAILEARDAIGGTWDLFRYPGVRSDSDMHTLGYRSRPWTSAKSIADGLAILEYVRDTATEAGVDKHIRFGHKVIRAEWSTGDARWTVHAEHDGEPVRLTASLLYLCSGYYHYDGGYQPEFAGIERFGGQVVHPQKWPADLDYTGKKVVVIGSGATAVTLVPAMTDRAAHVTMLQRSPSYIMALPSEDAIANRLRRLIGARGAYFLTRWKNVLVSTLLYQLSRRRPEMIKGMIRKVTAKQLPPDYDLDTHFAPRYQPWDQRLCLVPDGDLFRVIREGRASIATDRIAEFTESGLRLESGDTLDADVVVTATGLRLLAFGGIELTVDGHEIKLPETLAYKGMMLSGVPNFAFTIGYTNASWTLKADLVSEYVVRLLKHMDAERLDQFVPVNDDPAITEQPLLDFQAGYVQRSIHEFPKAGSRRPWQLGMSYAHDVVGLRYGRVDDGTMRFSRAGAR</sequence>
<keyword evidence="3" id="KW-0285">Flavoprotein</keyword>
<evidence type="ECO:0000256" key="2">
    <source>
        <dbReference type="ARBA" id="ARBA00010139"/>
    </source>
</evidence>
<gene>
    <name evidence="8" type="ORF">EV193_10286</name>
</gene>
<dbReference type="InterPro" id="IPR020946">
    <property type="entry name" value="Flavin_mOase-like"/>
</dbReference>
<dbReference type="GO" id="GO:0004499">
    <property type="term" value="F:N,N-dimethylaniline monooxygenase activity"/>
    <property type="evidence" value="ECO:0007669"/>
    <property type="project" value="InterPro"/>
</dbReference>
<keyword evidence="5" id="KW-0521">NADP</keyword>
<dbReference type="SUPFAM" id="SSF51905">
    <property type="entry name" value="FAD/NAD(P)-binding domain"/>
    <property type="match status" value="1"/>
</dbReference>
<protein>
    <submittedName>
        <fullName evidence="8">Cation diffusion facilitator CzcD-associated flavoprotein CzcO</fullName>
    </submittedName>
</protein>
<evidence type="ECO:0000256" key="5">
    <source>
        <dbReference type="ARBA" id="ARBA00022857"/>
    </source>
</evidence>
<name>A0A4Q7L319_9PSEU</name>
<dbReference type="AlphaFoldDB" id="A0A4Q7L319"/>
<evidence type="ECO:0000256" key="3">
    <source>
        <dbReference type="ARBA" id="ARBA00022630"/>
    </source>
</evidence>
<evidence type="ECO:0000256" key="6">
    <source>
        <dbReference type="ARBA" id="ARBA00023002"/>
    </source>
</evidence>
<dbReference type="EMBL" id="SGWQ01000002">
    <property type="protein sequence ID" value="RZS43110.1"/>
    <property type="molecule type" value="Genomic_DNA"/>
</dbReference>
<dbReference type="RefSeq" id="WP_130343004.1">
    <property type="nucleotide sequence ID" value="NZ_SGWQ01000002.1"/>
</dbReference>
<accession>A0A4Q7L319</accession>
<dbReference type="FunFam" id="3.50.50.60:FF:000228">
    <property type="entry name" value="FAD-containing monooxygenase EthA"/>
    <property type="match status" value="1"/>
</dbReference>
<evidence type="ECO:0000256" key="4">
    <source>
        <dbReference type="ARBA" id="ARBA00022827"/>
    </source>
</evidence>
<dbReference type="OrthoDB" id="5168853at2"/>
<keyword evidence="7" id="KW-0503">Monooxygenase</keyword>